<dbReference type="NCBIfam" id="NF008899">
    <property type="entry name" value="PRK12266.1"/>
    <property type="match status" value="1"/>
</dbReference>
<dbReference type="NCBIfam" id="NF009906">
    <property type="entry name" value="PRK13369.1"/>
    <property type="match status" value="1"/>
</dbReference>
<dbReference type="Gene3D" id="1.10.8.870">
    <property type="entry name" value="Alpha-glycerophosphate oxidase, cap domain"/>
    <property type="match status" value="1"/>
</dbReference>
<evidence type="ECO:0000256" key="1">
    <source>
        <dbReference type="ARBA" id="ARBA00001974"/>
    </source>
</evidence>
<dbReference type="Gene3D" id="6.10.250.1890">
    <property type="match status" value="1"/>
</dbReference>
<sequence length="505" mass="56784">MAQEQIFDIFIIGGGINGCSIARDAAGRGFSVRLAEMNDLASGTSSRATKLIHGGLRYLEHYEFRLVREALMEREVLWANAPHIIHPMRFVLPYHKGGVRPAWLLRLGLFFYDHLGGRKELPATRTLDMHTDPAAAPLKPLFTRAFEYSDCWVDDARFVALSARDAADRGAAIQTRTKVVSAHRDARAWTLTLEHADTGMQEEVRARLLVNAAGPWVDQALQKIEGERQLHNVRLVQGSHIVVRRKFSDPRSYFFQNNDGRIIFAIPYEDDFTLIGTTDQDYHGDPAKVAITPQETSYLCAAASEYFREPVERKDIVWTYSGVRPLYDDGASKAQEATRDYVLKEDAPQGAAPLINVFGGKLTTARKLAEHMLEKIGQRLGRKAAPWTHAAPLPGGDFPQTAFERELKKLLAAYPFLSPAHARRLFRLYGTRARILLGNAASLADLGQHFGADLYEAEVRYLIENEWACTAEDILWRRTKLGLRLASAQISMLETFMLPETVSHR</sequence>
<evidence type="ECO:0000259" key="6">
    <source>
        <dbReference type="Pfam" id="PF01266"/>
    </source>
</evidence>
<evidence type="ECO:0000256" key="4">
    <source>
        <dbReference type="ARBA" id="ARBA00022827"/>
    </source>
</evidence>
<evidence type="ECO:0000256" key="5">
    <source>
        <dbReference type="ARBA" id="ARBA00023002"/>
    </source>
</evidence>
<dbReference type="EMBL" id="QGDB01000001">
    <property type="protein sequence ID" value="PWL19295.1"/>
    <property type="molecule type" value="Genomic_DNA"/>
</dbReference>
<keyword evidence="3" id="KW-0285">Flavoprotein</keyword>
<evidence type="ECO:0000313" key="9">
    <source>
        <dbReference type="Proteomes" id="UP000245865"/>
    </source>
</evidence>
<proteinExistence type="inferred from homology"/>
<accession>A0A316JFD6</accession>
<feature type="domain" description="Alpha-glycerophosphate oxidase C-terminal" evidence="7">
    <location>
        <begin position="388"/>
        <end position="494"/>
    </location>
</feature>
<keyword evidence="4" id="KW-0274">FAD</keyword>
<comment type="caution">
    <text evidence="8">The sequence shown here is derived from an EMBL/GenBank/DDBJ whole genome shotgun (WGS) entry which is preliminary data.</text>
</comment>
<dbReference type="PRINTS" id="PR01001">
    <property type="entry name" value="FADG3PDH"/>
</dbReference>
<dbReference type="InterPro" id="IPR031656">
    <property type="entry name" value="DAO_C"/>
</dbReference>
<evidence type="ECO:0000259" key="7">
    <source>
        <dbReference type="Pfam" id="PF16901"/>
    </source>
</evidence>
<dbReference type="SUPFAM" id="SSF51905">
    <property type="entry name" value="FAD/NAD(P)-binding domain"/>
    <property type="match status" value="1"/>
</dbReference>
<dbReference type="InterPro" id="IPR000447">
    <property type="entry name" value="G3P_DH_FAD-dep"/>
</dbReference>
<dbReference type="RefSeq" id="WP_109704686.1">
    <property type="nucleotide sequence ID" value="NZ_QGDB01000001.1"/>
</dbReference>
<feature type="domain" description="FAD dependent oxidoreductase" evidence="6">
    <location>
        <begin position="8"/>
        <end position="336"/>
    </location>
</feature>
<reference evidence="8 9" key="1">
    <citation type="submission" date="2018-05" db="EMBL/GenBank/DDBJ databases">
        <title>Comparative genomic sequence analysis between strain HN4 and CCM 8460T (Falsochrobactrum ovis) will provide more evidence to prove that HN4 is a new species of Falsochrobactrum.</title>
        <authorList>
            <person name="Lyu W."/>
            <person name="Sun L."/>
            <person name="Yao L."/>
        </authorList>
    </citation>
    <scope>NUCLEOTIDE SEQUENCE [LARGE SCALE GENOMIC DNA]</scope>
    <source>
        <strain evidence="8 9">HN4</strain>
    </source>
</reference>
<dbReference type="InterPro" id="IPR006076">
    <property type="entry name" value="FAD-dep_OxRdtase"/>
</dbReference>
<dbReference type="Pfam" id="PF16901">
    <property type="entry name" value="DAO_C"/>
    <property type="match status" value="1"/>
</dbReference>
<evidence type="ECO:0000256" key="3">
    <source>
        <dbReference type="ARBA" id="ARBA00022630"/>
    </source>
</evidence>
<name>A0A316JFD6_9HYPH</name>
<keyword evidence="5" id="KW-0560">Oxidoreductase</keyword>
<organism evidence="8 9">
    <name type="scientific">Falsochrobactrum shanghaiense</name>
    <dbReference type="NCBI Taxonomy" id="2201899"/>
    <lineage>
        <taxon>Bacteria</taxon>
        <taxon>Pseudomonadati</taxon>
        <taxon>Pseudomonadota</taxon>
        <taxon>Alphaproteobacteria</taxon>
        <taxon>Hyphomicrobiales</taxon>
        <taxon>Brucellaceae</taxon>
        <taxon>Falsochrobactrum</taxon>
    </lineage>
</organism>
<dbReference type="Pfam" id="PF01266">
    <property type="entry name" value="DAO"/>
    <property type="match status" value="1"/>
</dbReference>
<dbReference type="PANTHER" id="PTHR11985">
    <property type="entry name" value="GLYCEROL-3-PHOSPHATE DEHYDROGENASE"/>
    <property type="match status" value="1"/>
</dbReference>
<dbReference type="GO" id="GO:0004368">
    <property type="term" value="F:glycerol-3-phosphate dehydrogenase (quinone) activity"/>
    <property type="evidence" value="ECO:0007669"/>
    <property type="project" value="InterPro"/>
</dbReference>
<gene>
    <name evidence="8" type="ORF">DKP76_01665</name>
</gene>
<comment type="cofactor">
    <cofactor evidence="1">
        <name>FAD</name>
        <dbReference type="ChEBI" id="CHEBI:57692"/>
    </cofactor>
</comment>
<comment type="similarity">
    <text evidence="2">Belongs to the FAD-dependent glycerol-3-phosphate dehydrogenase family.</text>
</comment>
<dbReference type="InterPro" id="IPR038299">
    <property type="entry name" value="DAO_C_sf"/>
</dbReference>
<dbReference type="Gene3D" id="3.30.9.10">
    <property type="entry name" value="D-Amino Acid Oxidase, subunit A, domain 2"/>
    <property type="match status" value="1"/>
</dbReference>
<evidence type="ECO:0000256" key="2">
    <source>
        <dbReference type="ARBA" id="ARBA00007330"/>
    </source>
</evidence>
<dbReference type="PANTHER" id="PTHR11985:SF15">
    <property type="entry name" value="GLYCEROL-3-PHOSPHATE DEHYDROGENASE, MITOCHONDRIAL"/>
    <property type="match status" value="1"/>
</dbReference>
<dbReference type="Gene3D" id="3.50.50.60">
    <property type="entry name" value="FAD/NAD(P)-binding domain"/>
    <property type="match status" value="1"/>
</dbReference>
<keyword evidence="9" id="KW-1185">Reference proteome</keyword>
<dbReference type="Proteomes" id="UP000245865">
    <property type="component" value="Unassembled WGS sequence"/>
</dbReference>
<dbReference type="AlphaFoldDB" id="A0A316JFD6"/>
<dbReference type="GO" id="GO:0046168">
    <property type="term" value="P:glycerol-3-phosphate catabolic process"/>
    <property type="evidence" value="ECO:0007669"/>
    <property type="project" value="TreeGrafter"/>
</dbReference>
<protein>
    <submittedName>
        <fullName evidence="8">Glycerol-3-phosphate dehydrogenase</fullName>
    </submittedName>
</protein>
<evidence type="ECO:0000313" key="8">
    <source>
        <dbReference type="EMBL" id="PWL19295.1"/>
    </source>
</evidence>
<dbReference type="OrthoDB" id="9766796at2"/>
<dbReference type="InterPro" id="IPR036188">
    <property type="entry name" value="FAD/NAD-bd_sf"/>
</dbReference>